<dbReference type="EMBL" id="FOAZ01000017">
    <property type="protein sequence ID" value="SEM05807.1"/>
    <property type="molecule type" value="Genomic_DNA"/>
</dbReference>
<reference evidence="8" key="1">
    <citation type="submission" date="2016-10" db="EMBL/GenBank/DDBJ databases">
        <authorList>
            <person name="Varghese N."/>
        </authorList>
    </citation>
    <scope>NUCLEOTIDE SEQUENCE [LARGE SCALE GENOMIC DNA]</scope>
    <source>
        <strain evidence="8">DSM 45096 / BCRC 16803 / CGMCC 4.1857 / CIP 109030 / JCM 12277 / KCTC 19219 / NBRC 100920 / 33214</strain>
    </source>
</reference>
<evidence type="ECO:0000313" key="7">
    <source>
        <dbReference type="EMBL" id="SEM05807.1"/>
    </source>
</evidence>
<evidence type="ECO:0000256" key="5">
    <source>
        <dbReference type="SAM" id="MobiDB-lite"/>
    </source>
</evidence>
<evidence type="ECO:0000313" key="8">
    <source>
        <dbReference type="Proteomes" id="UP000183015"/>
    </source>
</evidence>
<proteinExistence type="inferred from homology"/>
<keyword evidence="3 7" id="KW-0238">DNA-binding</keyword>
<feature type="region of interest" description="Disordered" evidence="5">
    <location>
        <begin position="1"/>
        <end position="36"/>
    </location>
</feature>
<dbReference type="GO" id="GO:0003700">
    <property type="term" value="F:DNA-binding transcription factor activity"/>
    <property type="evidence" value="ECO:0007669"/>
    <property type="project" value="InterPro"/>
</dbReference>
<dbReference type="PANTHER" id="PTHR30126">
    <property type="entry name" value="HTH-TYPE TRANSCRIPTIONAL REGULATOR"/>
    <property type="match status" value="1"/>
</dbReference>
<dbReference type="InterPro" id="IPR000847">
    <property type="entry name" value="LysR_HTH_N"/>
</dbReference>
<dbReference type="SUPFAM" id="SSF53850">
    <property type="entry name" value="Periplasmic binding protein-like II"/>
    <property type="match status" value="1"/>
</dbReference>
<keyword evidence="2" id="KW-0805">Transcription regulation</keyword>
<dbReference type="Pfam" id="PF00126">
    <property type="entry name" value="HTH_1"/>
    <property type="match status" value="1"/>
</dbReference>
<evidence type="ECO:0000256" key="1">
    <source>
        <dbReference type="ARBA" id="ARBA00009437"/>
    </source>
</evidence>
<keyword evidence="8" id="KW-1185">Reference proteome</keyword>
<dbReference type="Pfam" id="PF03466">
    <property type="entry name" value="LysR_substrate"/>
    <property type="match status" value="1"/>
</dbReference>
<dbReference type="AlphaFoldDB" id="A0A1H7VAM8"/>
<dbReference type="InterPro" id="IPR036390">
    <property type="entry name" value="WH_DNA-bd_sf"/>
</dbReference>
<dbReference type="Proteomes" id="UP000183015">
    <property type="component" value="Unassembled WGS sequence"/>
</dbReference>
<dbReference type="RefSeq" id="WP_082014758.1">
    <property type="nucleotide sequence ID" value="NZ_BBPN01000004.1"/>
</dbReference>
<dbReference type="Gene3D" id="3.40.190.10">
    <property type="entry name" value="Periplasmic binding protein-like II"/>
    <property type="match status" value="2"/>
</dbReference>
<organism evidence="7 8">
    <name type="scientific">Streptacidiphilus jiangxiensis</name>
    <dbReference type="NCBI Taxonomy" id="235985"/>
    <lineage>
        <taxon>Bacteria</taxon>
        <taxon>Bacillati</taxon>
        <taxon>Actinomycetota</taxon>
        <taxon>Actinomycetes</taxon>
        <taxon>Kitasatosporales</taxon>
        <taxon>Streptomycetaceae</taxon>
        <taxon>Streptacidiphilus</taxon>
    </lineage>
</organism>
<comment type="similarity">
    <text evidence="1">Belongs to the LysR transcriptional regulatory family.</text>
</comment>
<gene>
    <name evidence="7" type="ORF">SAMN05414137_117176</name>
</gene>
<sequence>MTDDHATDDHAAQRHGPGDPLGGPAGGAAAARTPASRRLPDLETLELLVAVADTGSIGRAAAQQQITQPAASARLRTLERKLALQLLDRSRQGSRLTDAGLVVTDWARGVLEQAHVLAEGLAALQAQQRGELRLAASLTLAEQLLPGWLVSLRRLSPATHVGLRVTNSHQVIEALRHGEADLGFIEGPFVPRDLRSLAVGRDRLAVVTAPDHPWARRGTPVSGAELAETPLLLREPGSGTRDTLERALRPWVGPSVPVLELGATGPLRSAAAQGAAPAVLSLLAVADDLTAGRLVEVPVAPEVALSRVLRAVWRSGTELTAPARLLLDVARRSSRSRRDEG</sequence>
<dbReference type="Gene3D" id="1.10.10.10">
    <property type="entry name" value="Winged helix-like DNA-binding domain superfamily/Winged helix DNA-binding domain"/>
    <property type="match status" value="1"/>
</dbReference>
<evidence type="ECO:0000256" key="4">
    <source>
        <dbReference type="ARBA" id="ARBA00023163"/>
    </source>
</evidence>
<dbReference type="GO" id="GO:0000976">
    <property type="term" value="F:transcription cis-regulatory region binding"/>
    <property type="evidence" value="ECO:0007669"/>
    <property type="project" value="TreeGrafter"/>
</dbReference>
<feature type="compositionally biased region" description="Basic and acidic residues" evidence="5">
    <location>
        <begin position="1"/>
        <end position="12"/>
    </location>
</feature>
<dbReference type="PANTHER" id="PTHR30126:SF39">
    <property type="entry name" value="HTH-TYPE TRANSCRIPTIONAL REGULATOR CYSL"/>
    <property type="match status" value="1"/>
</dbReference>
<dbReference type="PROSITE" id="PS50931">
    <property type="entry name" value="HTH_LYSR"/>
    <property type="match status" value="1"/>
</dbReference>
<evidence type="ECO:0000256" key="3">
    <source>
        <dbReference type="ARBA" id="ARBA00023125"/>
    </source>
</evidence>
<dbReference type="SUPFAM" id="SSF46785">
    <property type="entry name" value="Winged helix' DNA-binding domain"/>
    <property type="match status" value="1"/>
</dbReference>
<dbReference type="InterPro" id="IPR036388">
    <property type="entry name" value="WH-like_DNA-bd_sf"/>
</dbReference>
<feature type="domain" description="HTH lysR-type" evidence="6">
    <location>
        <begin position="40"/>
        <end position="97"/>
    </location>
</feature>
<accession>A0A1H7VAM8</accession>
<evidence type="ECO:0000256" key="2">
    <source>
        <dbReference type="ARBA" id="ARBA00023015"/>
    </source>
</evidence>
<dbReference type="InterPro" id="IPR005119">
    <property type="entry name" value="LysR_subst-bd"/>
</dbReference>
<name>A0A1H7VAM8_STRJI</name>
<keyword evidence="4" id="KW-0804">Transcription</keyword>
<dbReference type="STRING" id="235985.SAMN05414137_117176"/>
<dbReference type="OrthoDB" id="9808620at2"/>
<evidence type="ECO:0000259" key="6">
    <source>
        <dbReference type="PROSITE" id="PS50931"/>
    </source>
</evidence>
<dbReference type="eggNOG" id="COG0583">
    <property type="taxonomic scope" value="Bacteria"/>
</dbReference>
<protein>
    <submittedName>
        <fullName evidence="7">DNA-binding transcriptional regulator, LysR family</fullName>
    </submittedName>
</protein>